<dbReference type="PRINTS" id="PR00138">
    <property type="entry name" value="MATRIXIN"/>
</dbReference>
<dbReference type="GO" id="GO:0031012">
    <property type="term" value="C:extracellular matrix"/>
    <property type="evidence" value="ECO:0007669"/>
    <property type="project" value="InterPro"/>
</dbReference>
<feature type="repeat" description="Hemopexin" evidence="12">
    <location>
        <begin position="926"/>
        <end position="977"/>
    </location>
</feature>
<feature type="binding site" evidence="11">
    <location>
        <position position="778"/>
    </location>
    <ligand>
        <name>Ca(2+)</name>
        <dbReference type="ChEBI" id="CHEBI:29108"/>
        <label>2</label>
    </ligand>
</feature>
<evidence type="ECO:0000256" key="9">
    <source>
        <dbReference type="ARBA" id="ARBA00023145"/>
    </source>
</evidence>
<feature type="binding site" evidence="11">
    <location>
        <position position="820"/>
    </location>
    <ligand>
        <name>Ca(2+)</name>
        <dbReference type="ChEBI" id="CHEBI:29108"/>
        <label>3</label>
    </ligand>
</feature>
<feature type="binding site" evidence="11">
    <location>
        <position position="936"/>
    </location>
    <ligand>
        <name>Ca(2+)</name>
        <dbReference type="ChEBI" id="CHEBI:29108"/>
        <label>4</label>
    </ligand>
</feature>
<dbReference type="EMBL" id="RCHS01003931">
    <property type="protein sequence ID" value="RMX38858.1"/>
    <property type="molecule type" value="Genomic_DNA"/>
</dbReference>
<feature type="binding site" evidence="11">
    <location>
        <position position="860"/>
    </location>
    <ligand>
        <name>Zn(2+)</name>
        <dbReference type="ChEBI" id="CHEBI:29105"/>
        <label>2</label>
        <note>catalytic</note>
    </ligand>
</feature>
<feature type="domain" description="Peptidase metallopeptidase" evidence="15">
    <location>
        <begin position="724"/>
        <end position="887"/>
    </location>
</feature>
<proteinExistence type="inferred from homology"/>
<evidence type="ECO:0000256" key="14">
    <source>
        <dbReference type="SAM" id="Phobius"/>
    </source>
</evidence>
<dbReference type="InterPro" id="IPR006026">
    <property type="entry name" value="Peptidase_Metallo"/>
</dbReference>
<dbReference type="InterPro" id="IPR002477">
    <property type="entry name" value="Peptidoglycan-bd-like"/>
</dbReference>
<dbReference type="STRING" id="46731.A0A3M6TC21"/>
<feature type="active site" evidence="10">
    <location>
        <position position="843"/>
    </location>
</feature>
<feature type="repeat" description="Hemopexin" evidence="12">
    <location>
        <begin position="423"/>
        <end position="468"/>
    </location>
</feature>
<keyword evidence="14" id="KW-1133">Transmembrane helix</keyword>
<dbReference type="GO" id="GO:0006508">
    <property type="term" value="P:proteolysis"/>
    <property type="evidence" value="ECO:0007669"/>
    <property type="project" value="UniProtKB-KW"/>
</dbReference>
<dbReference type="InterPro" id="IPR036375">
    <property type="entry name" value="Hemopexin-like_dom_sf"/>
</dbReference>
<protein>
    <recommendedName>
        <fullName evidence="15">Peptidase metallopeptidase domain-containing protein</fullName>
    </recommendedName>
</protein>
<feature type="repeat" description="Hemopexin" evidence="12">
    <location>
        <begin position="978"/>
        <end position="1022"/>
    </location>
</feature>
<feature type="binding site" evidence="11">
    <location>
        <position position="818"/>
    </location>
    <ligand>
        <name>Zn(2+)</name>
        <dbReference type="ChEBI" id="CHEBI:29105"/>
        <label>1</label>
    </ligand>
</feature>
<feature type="binding site" evidence="11">
    <location>
        <position position="823"/>
    </location>
    <ligand>
        <name>Ca(2+)</name>
        <dbReference type="ChEBI" id="CHEBI:29108"/>
        <label>3</label>
    </ligand>
</feature>
<dbReference type="PANTHER" id="PTHR10201">
    <property type="entry name" value="MATRIX METALLOPROTEINASE"/>
    <property type="match status" value="1"/>
</dbReference>
<evidence type="ECO:0000256" key="5">
    <source>
        <dbReference type="ARBA" id="ARBA00022737"/>
    </source>
</evidence>
<evidence type="ECO:0000256" key="13">
    <source>
        <dbReference type="SAM" id="MobiDB-lite"/>
    </source>
</evidence>
<feature type="binding site" evidence="11">
    <location>
        <position position="743"/>
    </location>
    <ligand>
        <name>Ca(2+)</name>
        <dbReference type="ChEBI" id="CHEBI:29108"/>
        <label>1</label>
    </ligand>
</feature>
<evidence type="ECO:0000256" key="3">
    <source>
        <dbReference type="ARBA" id="ARBA00022723"/>
    </source>
</evidence>
<feature type="repeat" description="Hemopexin" evidence="12">
    <location>
        <begin position="1024"/>
        <end position="1077"/>
    </location>
</feature>
<dbReference type="CDD" id="cd00094">
    <property type="entry name" value="HX"/>
    <property type="match status" value="2"/>
</dbReference>
<keyword evidence="3 11" id="KW-0479">Metal-binding</keyword>
<dbReference type="FunFam" id="3.40.390.10:FF:000068">
    <property type="entry name" value="Predicted protein"/>
    <property type="match status" value="3"/>
</dbReference>
<feature type="domain" description="Peptidase metallopeptidase" evidence="15">
    <location>
        <begin position="1245"/>
        <end position="1408"/>
    </location>
</feature>
<feature type="region of interest" description="Disordered" evidence="13">
    <location>
        <begin position="317"/>
        <end position="369"/>
    </location>
</feature>
<comment type="cofactor">
    <cofactor evidence="11">
        <name>Ca(2+)</name>
        <dbReference type="ChEBI" id="CHEBI:29108"/>
    </cofactor>
    <text evidence="11">Can bind about 5 Ca(2+) ions per subunit.</text>
</comment>
<feature type="binding site" evidence="11">
    <location>
        <position position="846"/>
    </location>
    <ligand>
        <name>Zn(2+)</name>
        <dbReference type="ChEBI" id="CHEBI:29105"/>
        <label>2</label>
        <note>catalytic</note>
    </ligand>
</feature>
<evidence type="ECO:0000256" key="4">
    <source>
        <dbReference type="ARBA" id="ARBA00022729"/>
    </source>
</evidence>
<dbReference type="InterPro" id="IPR021190">
    <property type="entry name" value="Pept_M10A"/>
</dbReference>
<feature type="binding site" evidence="11">
    <location>
        <position position="1084"/>
    </location>
    <ligand>
        <name>Ca(2+)</name>
        <dbReference type="ChEBI" id="CHEBI:29108"/>
        <label>5</label>
    </ligand>
</feature>
<keyword evidence="11" id="KW-0106">Calcium</keyword>
<feature type="binding site" evidence="11">
    <location>
        <position position="823"/>
    </location>
    <ligand>
        <name>Ca(2+)</name>
        <dbReference type="ChEBI" id="CHEBI:29108"/>
        <label>1</label>
    </ligand>
</feature>
<evidence type="ECO:0000256" key="12">
    <source>
        <dbReference type="PROSITE-ProRule" id="PRU01011"/>
    </source>
</evidence>
<evidence type="ECO:0000313" key="17">
    <source>
        <dbReference type="Proteomes" id="UP000275408"/>
    </source>
</evidence>
<keyword evidence="2" id="KW-0645">Protease</keyword>
<feature type="binding site" evidence="11">
    <location>
        <position position="788"/>
    </location>
    <ligand>
        <name>Zn(2+)</name>
        <dbReference type="ChEBI" id="CHEBI:29105"/>
        <label>1</label>
    </ligand>
</feature>
<gene>
    <name evidence="16" type="ORF">pdam_00018041</name>
</gene>
<dbReference type="InterPro" id="IPR024079">
    <property type="entry name" value="MetalloPept_cat_dom_sf"/>
</dbReference>
<comment type="caution">
    <text evidence="16">The sequence shown here is derived from an EMBL/GenBank/DDBJ whole genome shotgun (WGS) entry which is preliminary data.</text>
</comment>
<feature type="transmembrane region" description="Helical" evidence="14">
    <location>
        <begin position="25"/>
        <end position="44"/>
    </location>
</feature>
<dbReference type="SUPFAM" id="SSF47090">
    <property type="entry name" value="PGBD-like"/>
    <property type="match status" value="3"/>
</dbReference>
<dbReference type="InterPro" id="IPR036365">
    <property type="entry name" value="PGBD-like_sf"/>
</dbReference>
<feature type="compositionally biased region" description="Pro residues" evidence="13">
    <location>
        <begin position="348"/>
        <end position="360"/>
    </location>
</feature>
<dbReference type="Gene3D" id="3.40.390.10">
    <property type="entry name" value="Collagenase (Catalytic Domain)"/>
    <property type="match status" value="3"/>
</dbReference>
<name>A0A3M6TC21_POCDA</name>
<reference evidence="16 17" key="1">
    <citation type="journal article" date="2018" name="Sci. Rep.">
        <title>Comparative analysis of the Pocillopora damicornis genome highlights role of immune system in coral evolution.</title>
        <authorList>
            <person name="Cunning R."/>
            <person name="Bay R.A."/>
            <person name="Gillette P."/>
            <person name="Baker A.C."/>
            <person name="Traylor-Knowles N."/>
        </authorList>
    </citation>
    <scope>NUCLEOTIDE SEQUENCE [LARGE SCALE GENOMIC DNA]</scope>
    <source>
        <strain evidence="16">RSMAS</strain>
        <tissue evidence="16">Whole animal</tissue>
    </source>
</reference>
<feature type="repeat" description="Hemopexin" evidence="12">
    <location>
        <begin position="1497"/>
        <end position="1540"/>
    </location>
</feature>
<dbReference type="SMART" id="SM00235">
    <property type="entry name" value="ZnMc"/>
    <property type="match status" value="3"/>
</dbReference>
<keyword evidence="14" id="KW-0812">Transmembrane</keyword>
<feature type="region of interest" description="Disordered" evidence="13">
    <location>
        <begin position="1413"/>
        <end position="1493"/>
    </location>
</feature>
<feature type="binding site" evidence="11">
    <location>
        <position position="852"/>
    </location>
    <ligand>
        <name>Zn(2+)</name>
        <dbReference type="ChEBI" id="CHEBI:29105"/>
        <label>2</label>
        <note>catalytic</note>
    </ligand>
</feature>
<dbReference type="InterPro" id="IPR018487">
    <property type="entry name" value="Hemopexin-like_repeat"/>
</dbReference>
<evidence type="ECO:0000259" key="15">
    <source>
        <dbReference type="SMART" id="SM00235"/>
    </source>
</evidence>
<feature type="binding site" evidence="11">
    <location>
        <position position="803"/>
    </location>
    <ligand>
        <name>Zn(2+)</name>
        <dbReference type="ChEBI" id="CHEBI:29105"/>
        <label>1</label>
    </ligand>
</feature>
<feature type="binding site" evidence="11">
    <location>
        <position position="821"/>
    </location>
    <ligand>
        <name>Ca(2+)</name>
        <dbReference type="ChEBI" id="CHEBI:29108"/>
        <label>1</label>
    </ligand>
</feature>
<dbReference type="Pfam" id="PF00413">
    <property type="entry name" value="Peptidase_M10"/>
    <property type="match status" value="3"/>
</dbReference>
<accession>A0A3M6TC21</accession>
<feature type="repeat" description="Hemopexin" evidence="12">
    <location>
        <begin position="1541"/>
        <end position="1588"/>
    </location>
</feature>
<dbReference type="InterPro" id="IPR033739">
    <property type="entry name" value="M10A_MMP"/>
</dbReference>
<dbReference type="InterPro" id="IPR000585">
    <property type="entry name" value="Hemopexin-like_dom"/>
</dbReference>
<evidence type="ECO:0000256" key="2">
    <source>
        <dbReference type="ARBA" id="ARBA00022670"/>
    </source>
</evidence>
<dbReference type="PANTHER" id="PTHR10201:SF291">
    <property type="entry name" value="MATRIX METALLOPROTEINASE 1, ISOFORM C-RELATED"/>
    <property type="match status" value="1"/>
</dbReference>
<keyword evidence="9" id="KW-0865">Zymogen</keyword>
<feature type="compositionally biased region" description="Low complexity" evidence="13">
    <location>
        <begin position="319"/>
        <end position="347"/>
    </location>
</feature>
<feature type="repeat" description="Hemopexin" evidence="12">
    <location>
        <begin position="1630"/>
        <end position="1676"/>
    </location>
</feature>
<keyword evidence="8" id="KW-0482">Metalloprotease</keyword>
<keyword evidence="14" id="KW-0472">Membrane</keyword>
<keyword evidence="17" id="KW-1185">Reference proteome</keyword>
<dbReference type="GO" id="GO:0030574">
    <property type="term" value="P:collagen catabolic process"/>
    <property type="evidence" value="ECO:0007669"/>
    <property type="project" value="TreeGrafter"/>
</dbReference>
<feature type="binding site" evidence="11">
    <location>
        <position position="795"/>
    </location>
    <ligand>
        <name>Ca(2+)</name>
        <dbReference type="ChEBI" id="CHEBI:29108"/>
        <label>3</label>
    </ligand>
</feature>
<feature type="domain" description="Peptidase metallopeptidase" evidence="15">
    <location>
        <begin position="153"/>
        <end position="319"/>
    </location>
</feature>
<evidence type="ECO:0000256" key="7">
    <source>
        <dbReference type="ARBA" id="ARBA00022833"/>
    </source>
</evidence>
<feature type="binding site" evidence="11">
    <location>
        <position position="796"/>
    </location>
    <ligand>
        <name>Ca(2+)</name>
        <dbReference type="ChEBI" id="CHEBI:29108"/>
        <label>3</label>
    </ligand>
</feature>
<keyword evidence="6" id="KW-0378">Hydrolase</keyword>
<evidence type="ECO:0000256" key="11">
    <source>
        <dbReference type="PIRSR" id="PIRSR621190-2"/>
    </source>
</evidence>
<evidence type="ECO:0000256" key="1">
    <source>
        <dbReference type="ARBA" id="ARBA00010370"/>
    </source>
</evidence>
<feature type="binding site" evidence="11">
    <location>
        <position position="816"/>
    </location>
    <ligand>
        <name>Ca(2+)</name>
        <dbReference type="ChEBI" id="CHEBI:29108"/>
        <label>2</label>
    </ligand>
</feature>
<keyword evidence="5" id="KW-0677">Repeat</keyword>
<evidence type="ECO:0000256" key="6">
    <source>
        <dbReference type="ARBA" id="ARBA00022801"/>
    </source>
</evidence>
<dbReference type="Pfam" id="PF00045">
    <property type="entry name" value="Hemopexin"/>
    <property type="match status" value="10"/>
</dbReference>
<keyword evidence="4" id="KW-0732">Signal</keyword>
<keyword evidence="7 11" id="KW-0862">Zinc</keyword>
<evidence type="ECO:0000256" key="10">
    <source>
        <dbReference type="PIRSR" id="PIRSR621190-1"/>
    </source>
</evidence>
<evidence type="ECO:0000313" key="16">
    <source>
        <dbReference type="EMBL" id="RMX38858.1"/>
    </source>
</evidence>
<feature type="compositionally biased region" description="Low complexity" evidence="13">
    <location>
        <begin position="1413"/>
        <end position="1486"/>
    </location>
</feature>
<dbReference type="OrthoDB" id="10030048at2759"/>
<dbReference type="SUPFAM" id="SSF50923">
    <property type="entry name" value="Hemopexin-like domain"/>
    <property type="match status" value="3"/>
</dbReference>
<dbReference type="SMART" id="SM00120">
    <property type="entry name" value="HX"/>
    <property type="match status" value="12"/>
</dbReference>
<organism evidence="16 17">
    <name type="scientific">Pocillopora damicornis</name>
    <name type="common">Cauliflower coral</name>
    <name type="synonym">Millepora damicornis</name>
    <dbReference type="NCBI Taxonomy" id="46731"/>
    <lineage>
        <taxon>Eukaryota</taxon>
        <taxon>Metazoa</taxon>
        <taxon>Cnidaria</taxon>
        <taxon>Anthozoa</taxon>
        <taxon>Hexacorallia</taxon>
        <taxon>Scleractinia</taxon>
        <taxon>Astrocoeniina</taxon>
        <taxon>Pocilloporidae</taxon>
        <taxon>Pocillopora</taxon>
    </lineage>
</organism>
<feature type="binding site" evidence="11">
    <location>
        <position position="842"/>
    </location>
    <ligand>
        <name>Zn(2+)</name>
        <dbReference type="ChEBI" id="CHEBI:29105"/>
        <label>2</label>
        <note>catalytic</note>
    </ligand>
</feature>
<comment type="similarity">
    <text evidence="1">Belongs to the peptidase M10A family.</text>
</comment>
<dbReference type="Pfam" id="PF01471">
    <property type="entry name" value="PG_binding_1"/>
    <property type="match status" value="1"/>
</dbReference>
<dbReference type="GO" id="GO:0030198">
    <property type="term" value="P:extracellular matrix organization"/>
    <property type="evidence" value="ECO:0007669"/>
    <property type="project" value="TreeGrafter"/>
</dbReference>
<dbReference type="SUPFAM" id="SSF55486">
    <property type="entry name" value="Metalloproteases ('zincins'), catalytic domain"/>
    <property type="match status" value="3"/>
</dbReference>
<feature type="binding site" evidence="11">
    <location>
        <position position="1081"/>
    </location>
    <ligand>
        <name>Ca(2+)</name>
        <dbReference type="ChEBI" id="CHEBI:29108"/>
        <label>4</label>
    </ligand>
</feature>
<feature type="binding site" description="in inhibited form" evidence="11">
    <location>
        <position position="705"/>
    </location>
    <ligand>
        <name>Zn(2+)</name>
        <dbReference type="ChEBI" id="CHEBI:29105"/>
        <label>2</label>
        <note>catalytic</note>
    </ligand>
</feature>
<feature type="repeat" description="Hemopexin" evidence="12">
    <location>
        <begin position="470"/>
        <end position="518"/>
    </location>
</feature>
<evidence type="ECO:0000256" key="8">
    <source>
        <dbReference type="ARBA" id="ARBA00023049"/>
    </source>
</evidence>
<feature type="binding site" evidence="11">
    <location>
        <position position="790"/>
    </location>
    <ligand>
        <name>Zn(2+)</name>
        <dbReference type="ChEBI" id="CHEBI:29105"/>
        <label>1</label>
    </ligand>
</feature>
<feature type="binding site" evidence="11">
    <location>
        <position position="982"/>
    </location>
    <ligand>
        <name>Ca(2+)</name>
        <dbReference type="ChEBI" id="CHEBI:29108"/>
        <label>4</label>
    </ligand>
</feature>
<dbReference type="InterPro" id="IPR001818">
    <property type="entry name" value="Pept_M10_metallopeptidase"/>
</dbReference>
<dbReference type="PROSITE" id="PS51642">
    <property type="entry name" value="HEMOPEXIN_2"/>
    <property type="match status" value="10"/>
</dbReference>
<dbReference type="GO" id="GO:0004222">
    <property type="term" value="F:metalloendopeptidase activity"/>
    <property type="evidence" value="ECO:0007669"/>
    <property type="project" value="InterPro"/>
</dbReference>
<feature type="repeat" description="Hemopexin" evidence="12">
    <location>
        <begin position="372"/>
        <end position="422"/>
    </location>
</feature>
<dbReference type="Gene3D" id="2.110.10.10">
    <property type="entry name" value="Hemopexin-like domain"/>
    <property type="match status" value="4"/>
</dbReference>
<dbReference type="CDD" id="cd04278">
    <property type="entry name" value="ZnMc_MMP"/>
    <property type="match status" value="3"/>
</dbReference>
<feature type="repeat" description="Hemopexin" evidence="12">
    <location>
        <begin position="520"/>
        <end position="567"/>
    </location>
</feature>
<dbReference type="Proteomes" id="UP000275408">
    <property type="component" value="Unassembled WGS sequence"/>
</dbReference>
<comment type="cofactor">
    <cofactor evidence="11">
        <name>Zn(2+)</name>
        <dbReference type="ChEBI" id="CHEBI:29105"/>
    </cofactor>
    <text evidence="11">Binds 2 Zn(2+) ions per subunit.</text>
</comment>
<dbReference type="GO" id="GO:0008270">
    <property type="term" value="F:zinc ion binding"/>
    <property type="evidence" value="ECO:0007669"/>
    <property type="project" value="InterPro"/>
</dbReference>
<sequence length="1685" mass="192853">MNHIDCSLTEFHVAANISRYTISNFVMKGLLVTIAAVAAFASLFNCAYCAPIPTSGGNVLDGTPEEKKLAVRFLKGYEYLKTETRPNDSSAYHDVLSEAIRNVQRMGDLPVTGQLNAETIKLMNTSRCGTKDPIKKLNKTEDGQKEIGRYYIQGTRWNKKHLTYRFTRWRTHDLPLDTQRNIIRTMIQKWAAVSSLTITEADPAVDDKDVDILISFVRRYHGDPYPFDGQGGTLAHAYYPHNNKGLSGDAHFDDDERYTTGEPSGINLDWVALHEFGHSLGLEHSNVREAVMYPWYKGYFPNIELTEDDILGIQQIYGKPSTPSTTVKPTSKKTQSPTSSDPNTPSTKPTPSPTPSPTPTDPDTSEPDVCSVTKYDAVAVEENHRGDRLTHFFNGNYFWTHTGTRLVKPAKAKKVRDVWSEVETPVDAVYQDKLKKTLVFFKGNKFWEYNKNRQLQSFGDLNQYFNSKEAENMDAMFVWQRNRRTYVFKGSKYWRYSKGAKKFDSGYPRNIKQAWDENFPSDINAAVSWLNDKSYIFKGDLYWRLKKDTTKIDVGYPKRIAEQWMKCNTNVGGLITQIIFHRIVQFAVSNHFNRLISSVNFNISSEAGANMQSQRSRQLLMLIAYFVSIVYSVPVVNRKDLKKTSQFLVQFGYVDISNPTETAGAGDQNSPVFRKAIRTLQWFGGIPVTGIIDRKTLELISTSRCGMKDPPPPSSRGIGEFKKQGTYWKKRDLTYKIVNYTSDIPSRNKQQQIFREALRKWEAASDLRIRQVYHGYADIPISFVTRDHKDGYPFDGPGGTLAHAFYPHDNQGLSGDAHFDDDEKFTTETPDDGINLDWVAVHEFGHSLGLEHSNVRDSIMYPWYKGYVADVKLTDDDIQGIQALYPKPTTAPILRTTNKATTKATTTQRPRITLRPRTVTSRPTPPDLCDSSVRYDAVSLDPRRRMTYFFVGNWFWIVDRRLRRSGPFTIKSFWKEVKTPVDAVYRNKRRNIVFFKGTEFWEYDSRRILKSSGLIKRYGLPLSLANMNAVFIWEKNQITYFFKGTQYWRYNEWTRRTVRGPSRNPYPRKIRSAWKFPDHIDTAVTWLNGKSYVFLGSQYLRLKKGKLLLDGRRRNTARRWMKCRSTTGFSFGALASGPSSSNDPCVLNRPVRRQRGLGKKNMMNWVKKYMNMYGYLNSSEMALVKDENSPMFKKAMMRLQRFGHVPMTGNIDTETMKLLNKSRCGVQDPDLTGRTKRNVGEFNLQGSIWRKKDLTYRIDNFANDPILPETQRQIFRKALDLWQSASTLRFTEVPKSDDADIIISYDIRDHGDGFPFDGPGGTLAHAFFPSNNRGLSGDAHFDDDEVFTTGTPRGINLDWVAVHEFGHSLGLAHSDVREAIMYPFYTGYVPDIQLNRDDVLGIQELYGAPIVATTQTPTTTESPSTTQTPTTTESPSTTESPTSTGIPTTTEQSTTTEPPVTSELPTTTELPMTTGSTSTTEIPITTKQPQHPACLPGTRYDAVFSGDKLTYFFSGDQFWTVNNSLEKSDPYKITDFWSDVQCPLDAAFRNENGNIVFFKGGRYWEYRDNNVLLTTGLIRRRYRLRRFARNMDAAFTSRNVIHFIRGSKYWRLSSNRNRWNSPRTIRSRRLRNADAATTWINNNRIYVFKGDSYYRLGKVNRGERYPQSIATRWMRCNGGVGTTEP</sequence>